<evidence type="ECO:0000313" key="2">
    <source>
        <dbReference type="Proteomes" id="UP000037136"/>
    </source>
</evidence>
<dbReference type="Proteomes" id="UP000037136">
    <property type="component" value="Unassembled WGS sequence"/>
</dbReference>
<organism evidence="1 2">
    <name type="scientific">Ophiocordyceps unilateralis</name>
    <name type="common">Zombie-ant fungus</name>
    <name type="synonym">Torrubia unilateralis</name>
    <dbReference type="NCBI Taxonomy" id="268505"/>
    <lineage>
        <taxon>Eukaryota</taxon>
        <taxon>Fungi</taxon>
        <taxon>Dikarya</taxon>
        <taxon>Ascomycota</taxon>
        <taxon>Pezizomycotina</taxon>
        <taxon>Sordariomycetes</taxon>
        <taxon>Hypocreomycetidae</taxon>
        <taxon>Hypocreales</taxon>
        <taxon>Ophiocordycipitaceae</taxon>
        <taxon>Ophiocordyceps</taxon>
    </lineage>
</organism>
<gene>
    <name evidence="1" type="ORF">XA68_14835</name>
</gene>
<comment type="caution">
    <text evidence="1">The sequence shown here is derived from an EMBL/GenBank/DDBJ whole genome shotgun (WGS) entry which is preliminary data.</text>
</comment>
<proteinExistence type="predicted"/>
<dbReference type="AlphaFoldDB" id="A0A2A9PMX0"/>
<keyword evidence="2" id="KW-1185">Reference proteome</keyword>
<sequence>MPPPIDDANISVRFKHGIHTIFLFVDALAPFSAVTDELLVTLRERYPAGLTTSSAPPKHTSLPEDARLAYAVLNVPTDPSKGWKRLQIGDDEDVTPTKCGLRNNSVVAFNLAADDVVFEVEWPREDEELYEQGGSERRRAVKGRSWPQKRSPFVQAGRLLDAPSSVSCSCSSFSTMHGILSGQCAMSTIPG</sequence>
<name>A0A2A9PMX0_OPHUN</name>
<accession>A0A2A9PMX0</accession>
<dbReference type="STRING" id="268505.A0A2A9PMX0"/>
<reference evidence="1 2" key="2">
    <citation type="journal article" date="2017" name="Sci. Rep.">
        <title>Ant-infecting Ophiocordyceps genomes reveal a high diversity of potential behavioral manipulation genes and a possible major role for enterotoxins.</title>
        <authorList>
            <person name="de Bekker C."/>
            <person name="Ohm R.A."/>
            <person name="Evans H.C."/>
            <person name="Brachmann A."/>
            <person name="Hughes D.P."/>
        </authorList>
    </citation>
    <scope>NUCLEOTIDE SEQUENCE [LARGE SCALE GENOMIC DNA]</scope>
    <source>
        <strain evidence="1 2">SC16a</strain>
    </source>
</reference>
<dbReference type="EMBL" id="LAZP02000039">
    <property type="protein sequence ID" value="PFH62166.1"/>
    <property type="molecule type" value="Genomic_DNA"/>
</dbReference>
<reference evidence="1 2" key="1">
    <citation type="journal article" date="2015" name="BMC Genomics">
        <title>Gene expression during zombie ant biting behavior reflects the complexity underlying fungal parasitic behavioral manipulation.</title>
        <authorList>
            <person name="de Bekker C."/>
            <person name="Ohm R.A."/>
            <person name="Loreto R.G."/>
            <person name="Sebastian A."/>
            <person name="Albert I."/>
            <person name="Merrow M."/>
            <person name="Brachmann A."/>
            <person name="Hughes D.P."/>
        </authorList>
    </citation>
    <scope>NUCLEOTIDE SEQUENCE [LARGE SCALE GENOMIC DNA]</scope>
    <source>
        <strain evidence="1 2">SC16a</strain>
    </source>
</reference>
<dbReference type="OrthoDB" id="5376498at2759"/>
<protein>
    <submittedName>
        <fullName evidence="1">Uncharacterized protein</fullName>
    </submittedName>
</protein>
<evidence type="ECO:0000313" key="1">
    <source>
        <dbReference type="EMBL" id="PFH62166.1"/>
    </source>
</evidence>